<dbReference type="EMBL" id="JARYMX010000005">
    <property type="protein sequence ID" value="KAJ9546392.1"/>
    <property type="molecule type" value="Genomic_DNA"/>
</dbReference>
<dbReference type="Pfam" id="PF07727">
    <property type="entry name" value="RVT_2"/>
    <property type="match status" value="1"/>
</dbReference>
<sequence length="446" mass="50248">MALIPLLGFCGYPRVKLIRGLSQIYQNLAGSIYLVDPKNPDKVCKLLKSIYGLKQASRSWNLHFDVRIKEFGFTKSEFEPCVYTKFSGSVVTFLVLYVDDILLIGNDVPTLQSVKTWLSKCFQMKDLGEAAYILGIKIYRNRSRRLIGLSQSIYIDKILKRFRMDESKKGFIPMQHGILLSKAQCPVSSEDQDKMKLVPYASAIGSIMYAMLCTRLDVAYSISVTSRYQQNPGEAHWVAVKNILKYMRWTKEMFLVFGGSEDEISVTGYSDASFRPTEMILNHRYVFTLNGGAISWKSSKQDTIADSTTEAEYIAASDAAKEAVWLRNIISDLRVVASISRPIDIYCDNSGAVAQAKEPREHHKSRHVFRKYHLIREIIGRGDVRICKIPTDENVADPLTKPLARAKHEGHASSIGMQYLDTSTEAMVADAGSRYGIYTSFMGDDA</sequence>
<evidence type="ECO:0000313" key="2">
    <source>
        <dbReference type="EMBL" id="KAJ9546392.1"/>
    </source>
</evidence>
<evidence type="ECO:0000259" key="1">
    <source>
        <dbReference type="Pfam" id="PF07727"/>
    </source>
</evidence>
<dbReference type="PANTHER" id="PTHR11439">
    <property type="entry name" value="GAG-POL-RELATED RETROTRANSPOSON"/>
    <property type="match status" value="1"/>
</dbReference>
<protein>
    <recommendedName>
        <fullName evidence="1">Reverse transcriptase Ty1/copia-type domain-containing protein</fullName>
    </recommendedName>
</protein>
<comment type="caution">
    <text evidence="2">The sequence shown here is derived from an EMBL/GenBank/DDBJ whole genome shotgun (WGS) entry which is preliminary data.</text>
</comment>
<organism evidence="2 3">
    <name type="scientific">Centaurea solstitialis</name>
    <name type="common">yellow star-thistle</name>
    <dbReference type="NCBI Taxonomy" id="347529"/>
    <lineage>
        <taxon>Eukaryota</taxon>
        <taxon>Viridiplantae</taxon>
        <taxon>Streptophyta</taxon>
        <taxon>Embryophyta</taxon>
        <taxon>Tracheophyta</taxon>
        <taxon>Spermatophyta</taxon>
        <taxon>Magnoliopsida</taxon>
        <taxon>eudicotyledons</taxon>
        <taxon>Gunneridae</taxon>
        <taxon>Pentapetalae</taxon>
        <taxon>asterids</taxon>
        <taxon>campanulids</taxon>
        <taxon>Asterales</taxon>
        <taxon>Asteraceae</taxon>
        <taxon>Carduoideae</taxon>
        <taxon>Cardueae</taxon>
        <taxon>Centaureinae</taxon>
        <taxon>Centaurea</taxon>
    </lineage>
</organism>
<reference evidence="2" key="1">
    <citation type="submission" date="2023-03" db="EMBL/GenBank/DDBJ databases">
        <title>Chromosome-scale reference genome and RAD-based genetic map of yellow starthistle (Centaurea solstitialis) reveal putative structural variation and QTLs associated with invader traits.</title>
        <authorList>
            <person name="Reatini B."/>
            <person name="Cang F.A."/>
            <person name="Jiang Q."/>
            <person name="Mckibben M.T.W."/>
            <person name="Barker M.S."/>
            <person name="Rieseberg L.H."/>
            <person name="Dlugosch K.M."/>
        </authorList>
    </citation>
    <scope>NUCLEOTIDE SEQUENCE</scope>
    <source>
        <strain evidence="2">CAN-66</strain>
        <tissue evidence="2">Leaf</tissue>
    </source>
</reference>
<proteinExistence type="predicted"/>
<dbReference type="PANTHER" id="PTHR11439:SF496">
    <property type="entry name" value="RNA-DIRECTED DNA POLYMERASE"/>
    <property type="match status" value="1"/>
</dbReference>
<dbReference type="InterPro" id="IPR013103">
    <property type="entry name" value="RVT_2"/>
</dbReference>
<feature type="domain" description="Reverse transcriptase Ty1/copia-type" evidence="1">
    <location>
        <begin position="38"/>
        <end position="175"/>
    </location>
</feature>
<feature type="non-terminal residue" evidence="2">
    <location>
        <position position="1"/>
    </location>
</feature>
<evidence type="ECO:0000313" key="3">
    <source>
        <dbReference type="Proteomes" id="UP001172457"/>
    </source>
</evidence>
<name>A0AA38W4K2_9ASTR</name>
<dbReference type="Proteomes" id="UP001172457">
    <property type="component" value="Chromosome 5"/>
</dbReference>
<dbReference type="CDD" id="cd09272">
    <property type="entry name" value="RNase_HI_RT_Ty1"/>
    <property type="match status" value="1"/>
</dbReference>
<keyword evidence="3" id="KW-1185">Reference proteome</keyword>
<dbReference type="SUPFAM" id="SSF56672">
    <property type="entry name" value="DNA/RNA polymerases"/>
    <property type="match status" value="1"/>
</dbReference>
<dbReference type="AlphaFoldDB" id="A0AA38W4K2"/>
<gene>
    <name evidence="2" type="ORF">OSB04_018935</name>
</gene>
<dbReference type="InterPro" id="IPR043502">
    <property type="entry name" value="DNA/RNA_pol_sf"/>
</dbReference>
<accession>A0AA38W4K2</accession>